<evidence type="ECO:0000256" key="2">
    <source>
        <dbReference type="ARBA" id="ARBA00023015"/>
    </source>
</evidence>
<reference evidence="8" key="1">
    <citation type="submission" date="2017-01" db="EMBL/GenBank/DDBJ databases">
        <authorList>
            <person name="Varghese N."/>
            <person name="Submissions S."/>
        </authorList>
    </citation>
    <scope>NUCLEOTIDE SEQUENCE [LARGE SCALE GENOMIC DNA]</scope>
    <source>
        <strain evidence="8">DSM 29430</strain>
    </source>
</reference>
<keyword evidence="8" id="KW-1185">Reference proteome</keyword>
<dbReference type="RefSeq" id="WP_076443986.1">
    <property type="nucleotide sequence ID" value="NZ_FTOQ01000001.1"/>
</dbReference>
<dbReference type="NCBIfam" id="TIGR00331">
    <property type="entry name" value="hrcA"/>
    <property type="match status" value="1"/>
</dbReference>
<keyword evidence="1 5" id="KW-0678">Repressor</keyword>
<keyword evidence="4 5" id="KW-0804">Transcription</keyword>
<dbReference type="PANTHER" id="PTHR34824:SF1">
    <property type="entry name" value="HEAT-INDUCIBLE TRANSCRIPTION REPRESSOR HRCA"/>
    <property type="match status" value="1"/>
</dbReference>
<dbReference type="GO" id="GO:0045892">
    <property type="term" value="P:negative regulation of DNA-templated transcription"/>
    <property type="evidence" value="ECO:0007669"/>
    <property type="project" value="UniProtKB-UniRule"/>
</dbReference>
<dbReference type="SUPFAM" id="SSF46785">
    <property type="entry name" value="Winged helix' DNA-binding domain"/>
    <property type="match status" value="1"/>
</dbReference>
<name>A0A1N7JPI8_9RHOB</name>
<evidence type="ECO:0000256" key="3">
    <source>
        <dbReference type="ARBA" id="ARBA00023016"/>
    </source>
</evidence>
<evidence type="ECO:0000256" key="5">
    <source>
        <dbReference type="HAMAP-Rule" id="MF_00081"/>
    </source>
</evidence>
<dbReference type="InterPro" id="IPR002571">
    <property type="entry name" value="HrcA"/>
</dbReference>
<evidence type="ECO:0000259" key="6">
    <source>
        <dbReference type="Pfam" id="PF01628"/>
    </source>
</evidence>
<dbReference type="InterPro" id="IPR023120">
    <property type="entry name" value="WHTH_transcript_rep_HrcA_IDD"/>
</dbReference>
<evidence type="ECO:0000256" key="4">
    <source>
        <dbReference type="ARBA" id="ARBA00023163"/>
    </source>
</evidence>
<dbReference type="GO" id="GO:0003677">
    <property type="term" value="F:DNA binding"/>
    <property type="evidence" value="ECO:0007669"/>
    <property type="project" value="InterPro"/>
</dbReference>
<dbReference type="Proteomes" id="UP000186684">
    <property type="component" value="Unassembled WGS sequence"/>
</dbReference>
<protein>
    <recommendedName>
        <fullName evidence="5">Heat-inducible transcription repressor HrcA</fullName>
    </recommendedName>
</protein>
<dbReference type="EMBL" id="FTOQ01000001">
    <property type="protein sequence ID" value="SIS51240.1"/>
    <property type="molecule type" value="Genomic_DNA"/>
</dbReference>
<dbReference type="PIRSF" id="PIRSF005485">
    <property type="entry name" value="HrcA"/>
    <property type="match status" value="1"/>
</dbReference>
<accession>A0A1N7JPI8</accession>
<dbReference type="InterPro" id="IPR036390">
    <property type="entry name" value="WH_DNA-bd_sf"/>
</dbReference>
<dbReference type="OrthoDB" id="9783139at2"/>
<comment type="function">
    <text evidence="5">Negative regulator of class I heat shock genes (grpE-dnaK-dnaJ and groELS operons). Prevents heat-shock induction of these operons.</text>
</comment>
<dbReference type="PANTHER" id="PTHR34824">
    <property type="entry name" value="HEAT-INDUCIBLE TRANSCRIPTION REPRESSOR HRCA"/>
    <property type="match status" value="1"/>
</dbReference>
<evidence type="ECO:0000313" key="7">
    <source>
        <dbReference type="EMBL" id="SIS51240.1"/>
    </source>
</evidence>
<dbReference type="Gene3D" id="1.10.10.10">
    <property type="entry name" value="Winged helix-like DNA-binding domain superfamily/Winged helix DNA-binding domain"/>
    <property type="match status" value="1"/>
</dbReference>
<organism evidence="7 8">
    <name type="scientific">Roseivivax lentus</name>
    <dbReference type="NCBI Taxonomy" id="633194"/>
    <lineage>
        <taxon>Bacteria</taxon>
        <taxon>Pseudomonadati</taxon>
        <taxon>Pseudomonadota</taxon>
        <taxon>Alphaproteobacteria</taxon>
        <taxon>Rhodobacterales</taxon>
        <taxon>Roseobacteraceae</taxon>
        <taxon>Roseivivax</taxon>
    </lineage>
</organism>
<dbReference type="HAMAP" id="MF_00081">
    <property type="entry name" value="HrcA"/>
    <property type="match status" value="1"/>
</dbReference>
<dbReference type="InterPro" id="IPR036388">
    <property type="entry name" value="WH-like_DNA-bd_sf"/>
</dbReference>
<sequence length="354" mass="38923">MQDSPKLFDQMNARSREVFQRVVEGYLESGEPIGSRTLTRTLSEKVSAATVRNVMQDLEYLGLLNAPHASAGRVPTETGLRLFVDGLLEVRDLDSADRSKIDATLGSNSDDTGTLLDRVGAALSGVTHGASLVLTPKHEAPIRHIEFVSLAQNRALVVLVFADGHVENRVFTPPPGLTPSAMREAANFLNALAEGRTLSEMRREMTHDIETRRREIDSLAHELVKSGIAVWDEEGDRAERLIVRGRANLLGEEADPADIDRIRTLFDDLERKRDIAEFLELTEDGEGVRIFIGSENKLFSLSGSSLVVSPYMNADRKIVGAVGVIGPTRLNYGRIVPIVDYTAQLVGKLLSDRK</sequence>
<dbReference type="STRING" id="633194.SAMN05421759_101134"/>
<dbReference type="AlphaFoldDB" id="A0A1N7JPI8"/>
<evidence type="ECO:0000256" key="1">
    <source>
        <dbReference type="ARBA" id="ARBA00022491"/>
    </source>
</evidence>
<gene>
    <name evidence="5" type="primary">hrcA</name>
    <name evidence="7" type="ORF">SAMN05421759_101134</name>
</gene>
<comment type="similarity">
    <text evidence="5">Belongs to the HrcA family.</text>
</comment>
<dbReference type="Pfam" id="PF01628">
    <property type="entry name" value="HrcA"/>
    <property type="match status" value="1"/>
</dbReference>
<dbReference type="InterPro" id="IPR029016">
    <property type="entry name" value="GAF-like_dom_sf"/>
</dbReference>
<dbReference type="SUPFAM" id="SSF55781">
    <property type="entry name" value="GAF domain-like"/>
    <property type="match status" value="1"/>
</dbReference>
<feature type="domain" description="Heat-inducible transcription repressor HrcA C-terminal" evidence="6">
    <location>
        <begin position="115"/>
        <end position="336"/>
    </location>
</feature>
<proteinExistence type="inferred from homology"/>
<dbReference type="Gene3D" id="3.30.390.60">
    <property type="entry name" value="Heat-inducible transcription repressor hrca homolog, domain 3"/>
    <property type="match status" value="1"/>
</dbReference>
<dbReference type="Gene3D" id="3.30.450.40">
    <property type="match status" value="1"/>
</dbReference>
<keyword evidence="3 5" id="KW-0346">Stress response</keyword>
<keyword evidence="2 5" id="KW-0805">Transcription regulation</keyword>
<dbReference type="InterPro" id="IPR021153">
    <property type="entry name" value="HrcA_C"/>
</dbReference>
<evidence type="ECO:0000313" key="8">
    <source>
        <dbReference type="Proteomes" id="UP000186684"/>
    </source>
</evidence>